<protein>
    <submittedName>
        <fullName evidence="11">Cytochrome c peroxidase</fullName>
        <ecNumber evidence="11">1.11.1.5</ecNumber>
    </submittedName>
</protein>
<gene>
    <name evidence="11" type="ORF">J2851_005786</name>
</gene>
<organism evidence="11 12">
    <name type="scientific">Azospirillum rugosum</name>
    <dbReference type="NCBI Taxonomy" id="416170"/>
    <lineage>
        <taxon>Bacteria</taxon>
        <taxon>Pseudomonadati</taxon>
        <taxon>Pseudomonadota</taxon>
        <taxon>Alphaproteobacteria</taxon>
        <taxon>Rhodospirillales</taxon>
        <taxon>Azospirillaceae</taxon>
        <taxon>Azospirillum</taxon>
    </lineage>
</organism>
<evidence type="ECO:0000256" key="7">
    <source>
        <dbReference type="ARBA" id="ARBA00023004"/>
    </source>
</evidence>
<evidence type="ECO:0000256" key="1">
    <source>
        <dbReference type="ARBA" id="ARBA00004418"/>
    </source>
</evidence>
<name>A0ABS4STT0_9PROT</name>
<evidence type="ECO:0000313" key="12">
    <source>
        <dbReference type="Proteomes" id="UP000781958"/>
    </source>
</evidence>
<keyword evidence="2 8" id="KW-0349">Heme</keyword>
<dbReference type="EC" id="1.11.1.5" evidence="11"/>
<dbReference type="InterPro" id="IPR036909">
    <property type="entry name" value="Cyt_c-like_dom_sf"/>
</dbReference>
<dbReference type="Pfam" id="PF00034">
    <property type="entry name" value="Cytochrom_C"/>
    <property type="match status" value="1"/>
</dbReference>
<dbReference type="Gene3D" id="1.10.760.10">
    <property type="entry name" value="Cytochrome c-like domain"/>
    <property type="match status" value="2"/>
</dbReference>
<dbReference type="PROSITE" id="PS51007">
    <property type="entry name" value="CYTC"/>
    <property type="match status" value="2"/>
</dbReference>
<keyword evidence="7 8" id="KW-0408">Iron</keyword>
<accession>A0ABS4STT0</accession>
<evidence type="ECO:0000256" key="3">
    <source>
        <dbReference type="ARBA" id="ARBA00022723"/>
    </source>
</evidence>
<evidence type="ECO:0000256" key="4">
    <source>
        <dbReference type="ARBA" id="ARBA00022729"/>
    </source>
</evidence>
<feature type="domain" description="Cytochrome c" evidence="10">
    <location>
        <begin position="214"/>
        <end position="333"/>
    </location>
</feature>
<dbReference type="Proteomes" id="UP000781958">
    <property type="component" value="Unassembled WGS sequence"/>
</dbReference>
<evidence type="ECO:0000259" key="10">
    <source>
        <dbReference type="PROSITE" id="PS51007"/>
    </source>
</evidence>
<feature type="signal peptide" evidence="9">
    <location>
        <begin position="1"/>
        <end position="27"/>
    </location>
</feature>
<dbReference type="InterPro" id="IPR009056">
    <property type="entry name" value="Cyt_c-like_dom"/>
</dbReference>
<dbReference type="Pfam" id="PF03150">
    <property type="entry name" value="CCP_MauG"/>
    <property type="match status" value="1"/>
</dbReference>
<dbReference type="RefSeq" id="WP_209770652.1">
    <property type="nucleotide sequence ID" value="NZ_JAGINP010000026.1"/>
</dbReference>
<keyword evidence="11" id="KW-0575">Peroxidase</keyword>
<dbReference type="PANTHER" id="PTHR30600:SF10">
    <property type="entry name" value="BLL6722 PROTEIN"/>
    <property type="match status" value="1"/>
</dbReference>
<dbReference type="PIRSF" id="PIRSF000294">
    <property type="entry name" value="Cytochrome-c_peroxidase"/>
    <property type="match status" value="1"/>
</dbReference>
<sequence length="353" mass="37820">MRSLCNSVFGILLTAAAAVVVATPARSGEAPAPEASKSLETLKKEYRRPTAVPFPADNPFSVEKLRLGQQLYFDPRLSGNNTMSCATCHNPALSWGDGLGKGHGAGGTLGRRTPTILNLAWADLLMWDGRKSSLEDQALGPVESDMEMNQKLDELVPKLAAIDGYRTAFDMAFPGEGITLANIAKAIATYERTVVSGPAPFDRWIAGDESAIGESAKRGFALFNGKANCQACHGGWNFTDHGFHDIGLPDEDIGRGRQLPLPSMQHAFKTPTLRDVARRAPYMHDGSLADLKAVVEHYAKGGTPRPSLAEEMKPLTLTAQEKADLVAFMLTLTGDAEPVPLPTLAMPVQSPGL</sequence>
<dbReference type="InterPro" id="IPR004852">
    <property type="entry name" value="Di-haem_cyt_c_peroxidsae"/>
</dbReference>
<evidence type="ECO:0000256" key="8">
    <source>
        <dbReference type="PROSITE-ProRule" id="PRU00433"/>
    </source>
</evidence>
<comment type="caution">
    <text evidence="11">The sequence shown here is derived from an EMBL/GenBank/DDBJ whole genome shotgun (WGS) entry which is preliminary data.</text>
</comment>
<proteinExistence type="predicted"/>
<keyword evidence="6 11" id="KW-0560">Oxidoreductase</keyword>
<dbReference type="InterPro" id="IPR026259">
    <property type="entry name" value="MauG/Cytc_peroxidase"/>
</dbReference>
<dbReference type="EMBL" id="JAGINP010000026">
    <property type="protein sequence ID" value="MBP2295971.1"/>
    <property type="molecule type" value="Genomic_DNA"/>
</dbReference>
<keyword evidence="5" id="KW-0574">Periplasm</keyword>
<dbReference type="InterPro" id="IPR051395">
    <property type="entry name" value="Cytochrome_c_Peroxidase/MauG"/>
</dbReference>
<keyword evidence="4 9" id="KW-0732">Signal</keyword>
<keyword evidence="12" id="KW-1185">Reference proteome</keyword>
<evidence type="ECO:0000256" key="9">
    <source>
        <dbReference type="SAM" id="SignalP"/>
    </source>
</evidence>
<keyword evidence="3 8" id="KW-0479">Metal-binding</keyword>
<evidence type="ECO:0000256" key="5">
    <source>
        <dbReference type="ARBA" id="ARBA00022764"/>
    </source>
</evidence>
<evidence type="ECO:0000256" key="2">
    <source>
        <dbReference type="ARBA" id="ARBA00022617"/>
    </source>
</evidence>
<feature type="chain" id="PRO_5045285913" evidence="9">
    <location>
        <begin position="28"/>
        <end position="353"/>
    </location>
</feature>
<dbReference type="PANTHER" id="PTHR30600">
    <property type="entry name" value="CYTOCHROME C PEROXIDASE-RELATED"/>
    <property type="match status" value="1"/>
</dbReference>
<dbReference type="GO" id="GO:0004130">
    <property type="term" value="F:cytochrome-c peroxidase activity"/>
    <property type="evidence" value="ECO:0007669"/>
    <property type="project" value="UniProtKB-EC"/>
</dbReference>
<reference evidence="11 12" key="1">
    <citation type="submission" date="2021-03" db="EMBL/GenBank/DDBJ databases">
        <title>Genomic Encyclopedia of Type Strains, Phase III (KMG-III): the genomes of soil and plant-associated and newly described type strains.</title>
        <authorList>
            <person name="Whitman W."/>
        </authorList>
    </citation>
    <scope>NUCLEOTIDE SEQUENCE [LARGE SCALE GENOMIC DNA]</scope>
    <source>
        <strain evidence="11 12">IMMIB AFH-6</strain>
    </source>
</reference>
<dbReference type="SUPFAM" id="SSF46626">
    <property type="entry name" value="Cytochrome c"/>
    <property type="match status" value="2"/>
</dbReference>
<feature type="domain" description="Cytochrome c" evidence="10">
    <location>
        <begin position="63"/>
        <end position="163"/>
    </location>
</feature>
<evidence type="ECO:0000313" key="11">
    <source>
        <dbReference type="EMBL" id="MBP2295971.1"/>
    </source>
</evidence>
<evidence type="ECO:0000256" key="6">
    <source>
        <dbReference type="ARBA" id="ARBA00023002"/>
    </source>
</evidence>
<comment type="subcellular location">
    <subcellularLocation>
        <location evidence="1">Periplasm</location>
    </subcellularLocation>
</comment>